<dbReference type="PROSITE" id="PS50966">
    <property type="entry name" value="ZF_SWIM"/>
    <property type="match status" value="1"/>
</dbReference>
<dbReference type="GO" id="GO:0016787">
    <property type="term" value="F:hydrolase activity"/>
    <property type="evidence" value="ECO:0007669"/>
    <property type="project" value="UniProtKB-KW"/>
</dbReference>
<dbReference type="OrthoDB" id="9760715at2"/>
<dbReference type="Pfam" id="PF04434">
    <property type="entry name" value="SWIM"/>
    <property type="match status" value="1"/>
</dbReference>
<dbReference type="GO" id="GO:0004386">
    <property type="term" value="F:helicase activity"/>
    <property type="evidence" value="ECO:0007669"/>
    <property type="project" value="UniProtKB-KW"/>
</dbReference>
<comment type="caution">
    <text evidence="6">The sequence shown here is derived from an EMBL/GenBank/DDBJ whole genome shotgun (WGS) entry which is preliminary data.</text>
</comment>
<accession>A0A3A9AK03</accession>
<dbReference type="InterPro" id="IPR007527">
    <property type="entry name" value="Znf_SWIM"/>
</dbReference>
<dbReference type="Pfam" id="PF00176">
    <property type="entry name" value="SNF2-rel_dom"/>
    <property type="match status" value="1"/>
</dbReference>
<keyword evidence="7" id="KW-1185">Reference proteome</keyword>
<evidence type="ECO:0000259" key="5">
    <source>
        <dbReference type="PROSITE" id="PS51194"/>
    </source>
</evidence>
<dbReference type="InterPro" id="IPR013663">
    <property type="entry name" value="Helicase_SWF/SNF/SWI_bac"/>
</dbReference>
<evidence type="ECO:0000259" key="3">
    <source>
        <dbReference type="PROSITE" id="PS50966"/>
    </source>
</evidence>
<evidence type="ECO:0000313" key="6">
    <source>
        <dbReference type="EMBL" id="RKI91707.1"/>
    </source>
</evidence>
<feature type="domain" description="SWIM-type" evidence="3">
    <location>
        <begin position="55"/>
        <end position="96"/>
    </location>
</feature>
<dbReference type="InterPro" id="IPR001650">
    <property type="entry name" value="Helicase_C-like"/>
</dbReference>
<dbReference type="AlphaFoldDB" id="A0A3A9AK03"/>
<protein>
    <submittedName>
        <fullName evidence="6">Helicase</fullName>
    </submittedName>
</protein>
<name>A0A3A9AK03_9FIRM</name>
<evidence type="ECO:0000259" key="4">
    <source>
        <dbReference type="PROSITE" id="PS51192"/>
    </source>
</evidence>
<keyword evidence="6" id="KW-0547">Nucleotide-binding</keyword>
<dbReference type="SMART" id="SM00490">
    <property type="entry name" value="HELICc"/>
    <property type="match status" value="1"/>
</dbReference>
<dbReference type="PROSITE" id="PS51192">
    <property type="entry name" value="HELICASE_ATP_BIND_1"/>
    <property type="match status" value="1"/>
</dbReference>
<reference evidence="6 7" key="1">
    <citation type="submission" date="2018-09" db="EMBL/GenBank/DDBJ databases">
        <title>Murine metabolic-syndrome-specific gut microbial biobank.</title>
        <authorList>
            <person name="Liu C."/>
        </authorList>
    </citation>
    <scope>NUCLEOTIDE SEQUENCE [LARGE SCALE GENOMIC DNA]</scope>
    <source>
        <strain evidence="6 7">0.1xD8-82</strain>
    </source>
</reference>
<keyword evidence="1" id="KW-0378">Hydrolase</keyword>
<gene>
    <name evidence="6" type="ORF">D7V94_08855</name>
</gene>
<dbReference type="InterPro" id="IPR049730">
    <property type="entry name" value="SNF2/RAD54-like_C"/>
</dbReference>
<proteinExistence type="predicted"/>
<dbReference type="GO" id="GO:0005524">
    <property type="term" value="F:ATP binding"/>
    <property type="evidence" value="ECO:0007669"/>
    <property type="project" value="InterPro"/>
</dbReference>
<dbReference type="Pfam" id="PF08455">
    <property type="entry name" value="SNF2_assoc"/>
    <property type="match status" value="1"/>
</dbReference>
<dbReference type="Proteomes" id="UP000280696">
    <property type="component" value="Unassembled WGS sequence"/>
</dbReference>
<evidence type="ECO:0000256" key="1">
    <source>
        <dbReference type="ARBA" id="ARBA00022801"/>
    </source>
</evidence>
<dbReference type="InterPro" id="IPR027417">
    <property type="entry name" value="P-loop_NTPase"/>
</dbReference>
<keyword evidence="2" id="KW-0479">Metal-binding</keyword>
<dbReference type="RefSeq" id="WP_120468893.1">
    <property type="nucleotide sequence ID" value="NZ_RAYQ01000008.1"/>
</dbReference>
<dbReference type="CDD" id="cd18793">
    <property type="entry name" value="SF2_C_SNF"/>
    <property type="match status" value="1"/>
</dbReference>
<dbReference type="SMART" id="SM00487">
    <property type="entry name" value="DEXDc"/>
    <property type="match status" value="1"/>
</dbReference>
<evidence type="ECO:0000256" key="2">
    <source>
        <dbReference type="PROSITE-ProRule" id="PRU00325"/>
    </source>
</evidence>
<dbReference type="InterPro" id="IPR014001">
    <property type="entry name" value="Helicase_ATP-bd"/>
</dbReference>
<dbReference type="EMBL" id="RAYQ01000008">
    <property type="protein sequence ID" value="RKI91707.1"/>
    <property type="molecule type" value="Genomic_DNA"/>
</dbReference>
<dbReference type="Gene3D" id="3.40.50.10810">
    <property type="entry name" value="Tandem AAA-ATPase domain"/>
    <property type="match status" value="1"/>
</dbReference>
<dbReference type="InterPro" id="IPR000330">
    <property type="entry name" value="SNF2_N"/>
</dbReference>
<keyword evidence="2" id="KW-0862">Zinc</keyword>
<keyword evidence="2" id="KW-0863">Zinc-finger</keyword>
<feature type="domain" description="Helicase C-terminal" evidence="5">
    <location>
        <begin position="948"/>
        <end position="1092"/>
    </location>
</feature>
<dbReference type="InterPro" id="IPR038718">
    <property type="entry name" value="SNF2-like_sf"/>
</dbReference>
<evidence type="ECO:0000313" key="7">
    <source>
        <dbReference type="Proteomes" id="UP000280696"/>
    </source>
</evidence>
<sequence length="1112" mass="129366">MLNKKEIRRLTNSVTYNRGQELFYNDGVETFEADDQDPYEIRIRARVQGSGRKHYQVEMTYDRMIDDLEDCYCECPAFYSYEGICKHCVAVLLEAEHYQFRQQTIQDFLETQLQDADKKYLKDYIDFKAGFDKSPAIRQAKTTTPAMKELLQKQTVRATMALLPQKDYGRVELEPYFECSKNSLNVEFKLGVDTKYVMKDVFEFVRHVESEAEYSYGKKLKFFHTLDAFEPKSREMVQFLIRWVQENGGRYVQYSYGGYYSSSYTRLRKIPLSSANFEELLECLKDRDIIMNANLTGERSWRLTEDKLIRKMWIKGEKDGIEIRTEGELFGYICSHYIVMFKEGLIYREKREELEQVQDFISCMAQLPDRKIYIAKEDVPVFCRELLPALEEYYQCEKADFDPSAYGVVPVSFEIYLDAPQKDFITCKVYALYGERKYEVFGNHEEKGGRDVVRETLVRNVVASYCNAFDEAEHAMVLSGDEDKLYELLVDGIPRFQELGEVYVSDTLKKIHVVQHSRVEVGVSLSGDLLELTVSAGEMSREELIEILSKYDRRKKYFRLKNGSFINAEDEGMQTLLGLKEDLNLTESQLKKEKMTVPKYRAMYLDSELREKQNLLAIRSRTFKELVRNMKTIEDNDFEIPASLEPVLREYQKTGFLWLKTLRCNGFGGILADDMGLGKTLQVIAFLLSEFLDAKAQDNRRCLIVTPASLVFNWNSEFRRFAPLLPVKMVTGTAAERKEIIETSQMRDILVTSYELLKRDLSWYQELSFFCQIIDEAQYIKNHNTQAAKAVKEIKAGCRFALTGTPIENKLSELWSIFDYLMPGFLFGYQRFRTEMEVPALQNKSDEAMERLQKMVKPFILRRLKRDVLTDLPDKLEECIYGHMEGEQWKLYCAHVQRIKMLVDKQSDEEFKSAKIQILSELLKLRQLCCDPSLVYENYESSSQKAMMCLDLIRNAVSGGHKVLLFSQFTSMLENLQRELDKENLSYYTLTGATPKEKRLKLVESFNRDETNVFCISLKAGGTGLNLTAADIVIHYDPWWNLAVQNQATDRAHRIGQKNVVNVYKLIMKDTIEENIVKLQEKKKELAEQVLSGEGMGSGSFSREELLELLKM</sequence>
<dbReference type="PROSITE" id="PS51194">
    <property type="entry name" value="HELICASE_CTER"/>
    <property type="match status" value="1"/>
</dbReference>
<dbReference type="PANTHER" id="PTHR10799">
    <property type="entry name" value="SNF2/RAD54 HELICASE FAMILY"/>
    <property type="match status" value="1"/>
</dbReference>
<dbReference type="Gene3D" id="3.40.50.300">
    <property type="entry name" value="P-loop containing nucleotide triphosphate hydrolases"/>
    <property type="match status" value="1"/>
</dbReference>
<dbReference type="Pfam" id="PF00271">
    <property type="entry name" value="Helicase_C"/>
    <property type="match status" value="1"/>
</dbReference>
<dbReference type="GO" id="GO:0008270">
    <property type="term" value="F:zinc ion binding"/>
    <property type="evidence" value="ECO:0007669"/>
    <property type="project" value="UniProtKB-KW"/>
</dbReference>
<keyword evidence="6" id="KW-0347">Helicase</keyword>
<dbReference type="SUPFAM" id="SSF52540">
    <property type="entry name" value="P-loop containing nucleoside triphosphate hydrolases"/>
    <property type="match status" value="2"/>
</dbReference>
<organism evidence="6 7">
    <name type="scientific">Parablautia intestinalis</name>
    <dbReference type="NCBI Taxonomy" id="2320100"/>
    <lineage>
        <taxon>Bacteria</taxon>
        <taxon>Bacillati</taxon>
        <taxon>Bacillota</taxon>
        <taxon>Clostridia</taxon>
        <taxon>Lachnospirales</taxon>
        <taxon>Lachnospiraceae</taxon>
        <taxon>Parablautia</taxon>
    </lineage>
</organism>
<dbReference type="CDD" id="cd18012">
    <property type="entry name" value="DEXQc_arch_SWI2_SNF2"/>
    <property type="match status" value="1"/>
</dbReference>
<feature type="domain" description="Helicase ATP-binding" evidence="4">
    <location>
        <begin position="660"/>
        <end position="824"/>
    </location>
</feature>
<keyword evidence="6" id="KW-0067">ATP-binding</keyword>